<proteinExistence type="predicted"/>
<keyword evidence="2" id="KW-1185">Reference proteome</keyword>
<evidence type="ECO:0000313" key="2">
    <source>
        <dbReference type="Proteomes" id="UP000192328"/>
    </source>
</evidence>
<evidence type="ECO:0000313" key="1">
    <source>
        <dbReference type="EMBL" id="SMC58046.1"/>
    </source>
</evidence>
<gene>
    <name evidence="1" type="ORF">SAMN06297397_1516</name>
</gene>
<sequence length="162" mass="18559">MEILTLAQLTHDNFRDARAINRDDIPEAWVDTADTLMEVTDYGAEHHLIGHTFIAYMGRKPVGLIMIGEAIPWDTDPDEMKGKPFYRVMGFVVDREYRSKGIGGEILEKAVARVYDEFGKRSIALGVHKDNTRVGTFYEHHGFRRTGVFEGSDEYYLRIIDC</sequence>
<accession>A0AC61PL04</accession>
<protein>
    <submittedName>
        <fullName evidence="1">Acetyltransferase (GNAT) family protein</fullName>
    </submittedName>
</protein>
<dbReference type="EMBL" id="FWXZ01000002">
    <property type="protein sequence ID" value="SMC58046.1"/>
    <property type="molecule type" value="Genomic_DNA"/>
</dbReference>
<comment type="caution">
    <text evidence="1">The sequence shown here is derived from an EMBL/GenBank/DDBJ whole genome shotgun (WGS) entry which is preliminary data.</text>
</comment>
<organism evidence="1 2">
    <name type="scientific">Aristaeella lactis</name>
    <dbReference type="NCBI Taxonomy" id="3046383"/>
    <lineage>
        <taxon>Bacteria</taxon>
        <taxon>Bacillati</taxon>
        <taxon>Bacillota</taxon>
        <taxon>Clostridia</taxon>
        <taxon>Eubacteriales</taxon>
        <taxon>Aristaeellaceae</taxon>
        <taxon>Aristaeella</taxon>
    </lineage>
</organism>
<name>A0AC61PL04_9FIRM</name>
<dbReference type="Proteomes" id="UP000192328">
    <property type="component" value="Unassembled WGS sequence"/>
</dbReference>
<reference evidence="1" key="1">
    <citation type="submission" date="2017-04" db="EMBL/GenBank/DDBJ databases">
        <authorList>
            <person name="Varghese N."/>
            <person name="Submissions S."/>
        </authorList>
    </citation>
    <scope>NUCLEOTIDE SEQUENCE</scope>
    <source>
        <strain evidence="1">WTE2008</strain>
    </source>
</reference>